<evidence type="ECO:0000256" key="2">
    <source>
        <dbReference type="ARBA" id="ARBA00004286"/>
    </source>
</evidence>
<name>A0AAE0I7N1_9PEZI</name>
<dbReference type="GO" id="GO:0035861">
    <property type="term" value="C:site of double-strand break"/>
    <property type="evidence" value="ECO:0007669"/>
    <property type="project" value="TreeGrafter"/>
</dbReference>
<evidence type="ECO:0000256" key="9">
    <source>
        <dbReference type="ARBA" id="ARBA00023172"/>
    </source>
</evidence>
<reference evidence="15" key="1">
    <citation type="journal article" date="2023" name="Mol. Phylogenet. Evol.">
        <title>Genome-scale phylogeny and comparative genomics of the fungal order Sordariales.</title>
        <authorList>
            <person name="Hensen N."/>
            <person name="Bonometti L."/>
            <person name="Westerberg I."/>
            <person name="Brannstrom I.O."/>
            <person name="Guillou S."/>
            <person name="Cros-Aarteil S."/>
            <person name="Calhoun S."/>
            <person name="Haridas S."/>
            <person name="Kuo A."/>
            <person name="Mondo S."/>
            <person name="Pangilinan J."/>
            <person name="Riley R."/>
            <person name="LaButti K."/>
            <person name="Andreopoulos B."/>
            <person name="Lipzen A."/>
            <person name="Chen C."/>
            <person name="Yan M."/>
            <person name="Daum C."/>
            <person name="Ng V."/>
            <person name="Clum A."/>
            <person name="Steindorff A."/>
            <person name="Ohm R.A."/>
            <person name="Martin F."/>
            <person name="Silar P."/>
            <person name="Natvig D.O."/>
            <person name="Lalanne C."/>
            <person name="Gautier V."/>
            <person name="Ament-Velasquez S.L."/>
            <person name="Kruys A."/>
            <person name="Hutchinson M.I."/>
            <person name="Powell A.J."/>
            <person name="Barry K."/>
            <person name="Miller A.N."/>
            <person name="Grigoriev I.V."/>
            <person name="Debuchy R."/>
            <person name="Gladieux P."/>
            <person name="Hiltunen Thoren M."/>
            <person name="Johannesson H."/>
        </authorList>
    </citation>
    <scope>NUCLEOTIDE SEQUENCE</scope>
    <source>
        <strain evidence="15">SMH4131-1</strain>
    </source>
</reference>
<dbReference type="Gene3D" id="1.10.287.1490">
    <property type="match status" value="1"/>
</dbReference>
<evidence type="ECO:0000256" key="6">
    <source>
        <dbReference type="ARBA" id="ARBA00022763"/>
    </source>
</evidence>
<keyword evidence="16" id="KW-1185">Reference proteome</keyword>
<keyword evidence="9" id="KW-0233">DNA recombination</keyword>
<keyword evidence="8 12" id="KW-0175">Coiled coil</keyword>
<dbReference type="Pfam" id="PF02463">
    <property type="entry name" value="SMC_N"/>
    <property type="match status" value="1"/>
</dbReference>
<evidence type="ECO:0000256" key="11">
    <source>
        <dbReference type="ARBA" id="ARBA00023242"/>
    </source>
</evidence>
<comment type="caution">
    <text evidence="15">The sequence shown here is derived from an EMBL/GenBank/DDBJ whole genome shotgun (WGS) entry which is preliminary data.</text>
</comment>
<evidence type="ECO:0000256" key="3">
    <source>
        <dbReference type="ARBA" id="ARBA00006793"/>
    </source>
</evidence>
<dbReference type="GO" id="GO:0000724">
    <property type="term" value="P:double-strand break repair via homologous recombination"/>
    <property type="evidence" value="ECO:0007669"/>
    <property type="project" value="TreeGrafter"/>
</dbReference>
<dbReference type="GO" id="GO:0016787">
    <property type="term" value="F:hydrolase activity"/>
    <property type="evidence" value="ECO:0007669"/>
    <property type="project" value="UniProtKB-KW"/>
</dbReference>
<keyword evidence="7" id="KW-0067">ATP-binding</keyword>
<dbReference type="InterPro" id="IPR027417">
    <property type="entry name" value="P-loop_NTPase"/>
</dbReference>
<comment type="similarity">
    <text evidence="3">Belongs to the SMC family. SMC6 subfamily.</text>
</comment>
<feature type="compositionally biased region" description="Polar residues" evidence="13">
    <location>
        <begin position="742"/>
        <end position="758"/>
    </location>
</feature>
<dbReference type="GO" id="GO:0030915">
    <property type="term" value="C:Smc5-Smc6 complex"/>
    <property type="evidence" value="ECO:0007669"/>
    <property type="project" value="TreeGrafter"/>
</dbReference>
<dbReference type="GO" id="GO:0003697">
    <property type="term" value="F:single-stranded DNA binding"/>
    <property type="evidence" value="ECO:0007669"/>
    <property type="project" value="TreeGrafter"/>
</dbReference>
<evidence type="ECO:0000256" key="4">
    <source>
        <dbReference type="ARBA" id="ARBA00022454"/>
    </source>
</evidence>
<dbReference type="SUPFAM" id="SSF52540">
    <property type="entry name" value="P-loop containing nucleoside triphosphate hydrolases"/>
    <property type="match status" value="2"/>
</dbReference>
<evidence type="ECO:0000256" key="8">
    <source>
        <dbReference type="ARBA" id="ARBA00023054"/>
    </source>
</evidence>
<evidence type="ECO:0000256" key="13">
    <source>
        <dbReference type="SAM" id="MobiDB-lite"/>
    </source>
</evidence>
<evidence type="ECO:0000313" key="16">
    <source>
        <dbReference type="Proteomes" id="UP001286456"/>
    </source>
</evidence>
<evidence type="ECO:0000256" key="7">
    <source>
        <dbReference type="ARBA" id="ARBA00022840"/>
    </source>
</evidence>
<dbReference type="EMBL" id="JAUEPO010000006">
    <property type="protein sequence ID" value="KAK3320032.1"/>
    <property type="molecule type" value="Genomic_DNA"/>
</dbReference>
<keyword evidence="10" id="KW-0234">DNA repair</keyword>
<evidence type="ECO:0000256" key="5">
    <source>
        <dbReference type="ARBA" id="ARBA00022741"/>
    </source>
</evidence>
<evidence type="ECO:0000313" key="15">
    <source>
        <dbReference type="EMBL" id="KAK3320032.1"/>
    </source>
</evidence>
<organism evidence="15 16">
    <name type="scientific">Cercophora scortea</name>
    <dbReference type="NCBI Taxonomy" id="314031"/>
    <lineage>
        <taxon>Eukaryota</taxon>
        <taxon>Fungi</taxon>
        <taxon>Dikarya</taxon>
        <taxon>Ascomycota</taxon>
        <taxon>Pezizomycotina</taxon>
        <taxon>Sordariomycetes</taxon>
        <taxon>Sordariomycetidae</taxon>
        <taxon>Sordariales</taxon>
        <taxon>Lasiosphaeriaceae</taxon>
        <taxon>Cercophora</taxon>
    </lineage>
</organism>
<feature type="region of interest" description="Disordered" evidence="13">
    <location>
        <begin position="1"/>
        <end position="106"/>
    </location>
</feature>
<comment type="subcellular location">
    <subcellularLocation>
        <location evidence="2">Chromosome</location>
    </subcellularLocation>
    <subcellularLocation>
        <location evidence="1">Nucleus</location>
    </subcellularLocation>
</comment>
<dbReference type="Gene3D" id="3.40.50.300">
    <property type="entry name" value="P-loop containing nucleotide triphosphate hydrolases"/>
    <property type="match status" value="2"/>
</dbReference>
<accession>A0AAE0I7N1</accession>
<protein>
    <submittedName>
        <fullName evidence="15">P-loop containing nucleoside triphosphate hydrolase protein</fullName>
    </submittedName>
</protein>
<dbReference type="PANTHER" id="PTHR19306:SF6">
    <property type="entry name" value="STRUCTURAL MAINTENANCE OF CHROMOSOMES PROTEIN 6"/>
    <property type="match status" value="1"/>
</dbReference>
<evidence type="ECO:0000259" key="14">
    <source>
        <dbReference type="Pfam" id="PF02463"/>
    </source>
</evidence>
<keyword evidence="15" id="KW-0378">Hydrolase</keyword>
<evidence type="ECO:0000256" key="1">
    <source>
        <dbReference type="ARBA" id="ARBA00004123"/>
    </source>
</evidence>
<keyword evidence="11" id="KW-0539">Nucleus</keyword>
<dbReference type="InterPro" id="IPR003395">
    <property type="entry name" value="RecF/RecN/SMC_N"/>
</dbReference>
<feature type="coiled-coil region" evidence="12">
    <location>
        <begin position="793"/>
        <end position="820"/>
    </location>
</feature>
<proteinExistence type="inferred from homology"/>
<dbReference type="GO" id="GO:0003684">
    <property type="term" value="F:damaged DNA binding"/>
    <property type="evidence" value="ECO:0007669"/>
    <property type="project" value="TreeGrafter"/>
</dbReference>
<feature type="coiled-coil region" evidence="12">
    <location>
        <begin position="870"/>
        <end position="935"/>
    </location>
</feature>
<feature type="coiled-coil region" evidence="12">
    <location>
        <begin position="332"/>
        <end position="574"/>
    </location>
</feature>
<sequence length="1191" mass="135486">MPAAAMPGRTINNIGAESSRKRVRHTVAFDDNNEDDDEIIDVHRASSSLRGDTRKRARHSSVEPPPSKDGRRPSRASTPSSPDRDNAAPQRGQGIIPDSPDSPPKTQYEIMRDNNFDHLKHQAADDQRATQRLRFRPNLLGDNAVADNGIIESIECVNFMCHTRLHCELGPLLNFIVGENGSGKSAILTAITLCLGGKASSTNRGGSLKSFVKEGRERAVLAVKIKNQGQDAYKPEVYGESIIVERHFGKNSSSGFRIKSALGQTISTKKQEVEEIVEYYALQVDNPLNVLSQDNARQFLNASTKTQKYKFFIEGVQLQQLDNDYRLISESLEQMVAKVPDQEERVRQAKLEMEKANRMKEAVDGNRKIRVRYRLLRHKIVWSQVIQEENELKKREEAIAELEAKIAETRAAVVAKEQQLEVAADKVERAKQALEDAQGEDGDLKRKVEEAEAVWQAFKTEVTQLHVDEREAHGRLKSATDSKKVLEKSIADEEKRLEDANGEAHSLKLNELEKAKEHIQQIEGDIESNKAREPELINQLDDSKKALATISDECQAKRNEVNIAQAKIKRLEENRGSLYDGYEAQVPNLLKLIANEKRFENKPIGPLGAHVQMSKPEWSSILETTLGKNLNAFLVTSTNDQRLLNNLIKRAGIRNCPVLIGSRNPIKTDGKEPDADYDTILRVLKFDNLLVRDQLIINNMIEQVLLIPERTKAQDIMFGAPPRNVKACLSFHDRKRDEGLRLTNNNGSISTTPVQPNPNLRPRMKTDSGAQLEFLNREFHEREAEFRTIEGERRRIQQQTQSIQAELEKLKKDRKVLETRLRHARVGLEKIEADLDQFDGVDGRLMALREQLKVAEADIQHHGMQYGTISGRKQKKNKEAEEARKQLEAVRLNYRDFTAKLEKAEDKIKRHKELRQIAVEELNELHASIEIYEEDRLKAVGKRDRQVVHVKELFDQAMVICHKRVDPEPGETDAALSKEYQALGERLDNLEKQAGMKEEEVNNYVVETKKALDKVMADLESIKEVNAGLRNTLNLRLDKWRKFQRYISSQSRANFIYLLSERGFRGKLLLDHERKALDLQVEPDKTEKKAAGRNTKTLSGGEKSFSSICLLLSIWEAMGSPLRCLDEFDVFMDNVNRAISTNMLITAARRSVNRQYIFITPNAIEGRSTLDKDVKIIRLTDPRQRTLTENR</sequence>
<dbReference type="GO" id="GO:0005634">
    <property type="term" value="C:nucleus"/>
    <property type="evidence" value="ECO:0007669"/>
    <property type="project" value="UniProtKB-SubCell"/>
</dbReference>
<feature type="domain" description="RecF/RecN/SMC N-terminal" evidence="14">
    <location>
        <begin position="151"/>
        <end position="1161"/>
    </location>
</feature>
<dbReference type="Proteomes" id="UP001286456">
    <property type="component" value="Unassembled WGS sequence"/>
</dbReference>
<gene>
    <name evidence="15" type="ORF">B0T19DRAFT_277941</name>
</gene>
<evidence type="ECO:0000256" key="12">
    <source>
        <dbReference type="SAM" id="Coils"/>
    </source>
</evidence>
<reference evidence="15" key="2">
    <citation type="submission" date="2023-06" db="EMBL/GenBank/DDBJ databases">
        <authorList>
            <consortium name="Lawrence Berkeley National Laboratory"/>
            <person name="Haridas S."/>
            <person name="Hensen N."/>
            <person name="Bonometti L."/>
            <person name="Westerberg I."/>
            <person name="Brannstrom I.O."/>
            <person name="Guillou S."/>
            <person name="Cros-Aarteil S."/>
            <person name="Calhoun S."/>
            <person name="Kuo A."/>
            <person name="Mondo S."/>
            <person name="Pangilinan J."/>
            <person name="Riley R."/>
            <person name="Labutti K."/>
            <person name="Andreopoulos B."/>
            <person name="Lipzen A."/>
            <person name="Chen C."/>
            <person name="Yanf M."/>
            <person name="Daum C."/>
            <person name="Ng V."/>
            <person name="Clum A."/>
            <person name="Steindorff A."/>
            <person name="Ohm R."/>
            <person name="Martin F."/>
            <person name="Silar P."/>
            <person name="Natvig D."/>
            <person name="Lalanne C."/>
            <person name="Gautier V."/>
            <person name="Ament-Velasquez S.L."/>
            <person name="Kruys A."/>
            <person name="Hutchinson M.I."/>
            <person name="Powell A.J."/>
            <person name="Barry K."/>
            <person name="Miller A.N."/>
            <person name="Grigoriev I.V."/>
            <person name="Debuchy R."/>
            <person name="Gladieux P."/>
            <person name="Thoren M.H."/>
            <person name="Johannesson H."/>
        </authorList>
    </citation>
    <scope>NUCLEOTIDE SEQUENCE</scope>
    <source>
        <strain evidence="15">SMH4131-1</strain>
    </source>
</reference>
<keyword evidence="4" id="KW-0158">Chromosome</keyword>
<feature type="coiled-coil region" evidence="12">
    <location>
        <begin position="973"/>
        <end position="1007"/>
    </location>
</feature>
<dbReference type="GO" id="GO:0005524">
    <property type="term" value="F:ATP binding"/>
    <property type="evidence" value="ECO:0007669"/>
    <property type="project" value="UniProtKB-KW"/>
</dbReference>
<dbReference type="PANTHER" id="PTHR19306">
    <property type="entry name" value="STRUCTURAL MAINTENANCE OF CHROMOSOMES 5,6 SMC5, SMC6"/>
    <property type="match status" value="1"/>
</dbReference>
<keyword evidence="6" id="KW-0227">DNA damage</keyword>
<dbReference type="AlphaFoldDB" id="A0AAE0I7N1"/>
<feature type="region of interest" description="Disordered" evidence="13">
    <location>
        <begin position="740"/>
        <end position="762"/>
    </location>
</feature>
<evidence type="ECO:0000256" key="10">
    <source>
        <dbReference type="ARBA" id="ARBA00023204"/>
    </source>
</evidence>
<keyword evidence="5" id="KW-0547">Nucleotide-binding</keyword>